<reference evidence="1 2" key="1">
    <citation type="submission" date="2014-08" db="EMBL/GenBank/DDBJ databases">
        <title>Draft genome sequence of a novel L-asparaginase producing marine bacterium, Halomonas campaniensis.</title>
        <authorList>
            <person name="Sundarakrishnan B."/>
            <person name="Moushumi Priya A."/>
            <person name="Raman G."/>
            <person name="Sakthivel N."/>
            <person name="Park S."/>
            <person name="Jayachandran S."/>
        </authorList>
    </citation>
    <scope>NUCLEOTIDE SEQUENCE [LARGE SCALE GENOMIC DNA]</scope>
    <source>
        <strain evidence="1 2">SK03</strain>
    </source>
</reference>
<dbReference type="AlphaFoldDB" id="A0A246RYG9"/>
<dbReference type="Pfam" id="PF07277">
    <property type="entry name" value="SapC"/>
    <property type="match status" value="1"/>
</dbReference>
<name>A0A246RYG9_9GAMM</name>
<dbReference type="EMBL" id="JPUA01000034">
    <property type="protein sequence ID" value="OWV29181.1"/>
    <property type="molecule type" value="Genomic_DNA"/>
</dbReference>
<evidence type="ECO:0000313" key="1">
    <source>
        <dbReference type="EMBL" id="OWV29181.1"/>
    </source>
</evidence>
<dbReference type="Proteomes" id="UP000197334">
    <property type="component" value="Unassembled WGS sequence"/>
</dbReference>
<sequence length="250" mass="28387">MSNWVTLSRQKHASMRYSPRQNYRFTADQAVAPILAGELRQALTQFVMGFIKREERYHLVALLGRAAHSHHYIHPEDGRWLGTYVPAHFRGYPFAVERRQDSDEMVLQVHADHLLQQGGEPLFDEQGELTETVKRQLDFVGECAKNRRLTDTACQTLAEQGILKPWQTTEDGPGIKGLYKVEEEALNRLTAQQLHQLQGVPLAVAYGQMFSMAQHDQLAQRAALHAKIGVTESVDELFADDSDDLQFDFG</sequence>
<evidence type="ECO:0000313" key="2">
    <source>
        <dbReference type="Proteomes" id="UP000197334"/>
    </source>
</evidence>
<dbReference type="OrthoDB" id="9806524at2"/>
<comment type="caution">
    <text evidence="1">The sequence shown here is derived from an EMBL/GenBank/DDBJ whole genome shotgun (WGS) entry which is preliminary data.</text>
</comment>
<organism evidence="1 2">
    <name type="scientific">Halomonas campaniensis</name>
    <dbReference type="NCBI Taxonomy" id="213554"/>
    <lineage>
        <taxon>Bacteria</taxon>
        <taxon>Pseudomonadati</taxon>
        <taxon>Pseudomonadota</taxon>
        <taxon>Gammaproteobacteria</taxon>
        <taxon>Oceanospirillales</taxon>
        <taxon>Halomonadaceae</taxon>
        <taxon>Halomonas</taxon>
    </lineage>
</organism>
<gene>
    <name evidence="1" type="ORF">JI62_16410</name>
</gene>
<protein>
    <submittedName>
        <fullName evidence="1">SapC</fullName>
    </submittedName>
</protein>
<keyword evidence="2" id="KW-1185">Reference proteome</keyword>
<dbReference type="InterPro" id="IPR010836">
    <property type="entry name" value="SapC"/>
</dbReference>
<dbReference type="RefSeq" id="WP_088701190.1">
    <property type="nucleotide sequence ID" value="NZ_JPUA01000034.1"/>
</dbReference>
<accession>A0A246RYG9</accession>
<proteinExistence type="predicted"/>